<evidence type="ECO:0000313" key="2">
    <source>
        <dbReference type="Proteomes" id="UP001370758"/>
    </source>
</evidence>
<proteinExistence type="predicted"/>
<accession>A0AAV9VRU9</accession>
<name>A0AAV9VRU9_9PEZI</name>
<dbReference type="AlphaFoldDB" id="A0AAV9VRU9"/>
<dbReference type="Proteomes" id="UP001370758">
    <property type="component" value="Unassembled WGS sequence"/>
</dbReference>
<reference evidence="1 2" key="1">
    <citation type="submission" date="2023-08" db="EMBL/GenBank/DDBJ databases">
        <authorList>
            <person name="Palmer J.M."/>
        </authorList>
    </citation>
    <scope>NUCLEOTIDE SEQUENCE [LARGE SCALE GENOMIC DNA]</scope>
    <source>
        <strain evidence="1 2">TWF481</strain>
    </source>
</reference>
<evidence type="ECO:0000313" key="1">
    <source>
        <dbReference type="EMBL" id="KAK6495894.1"/>
    </source>
</evidence>
<evidence type="ECO:0008006" key="3">
    <source>
        <dbReference type="Google" id="ProtNLM"/>
    </source>
</evidence>
<dbReference type="EMBL" id="JAVHJL010000012">
    <property type="protein sequence ID" value="KAK6495894.1"/>
    <property type="molecule type" value="Genomic_DNA"/>
</dbReference>
<comment type="caution">
    <text evidence="1">The sequence shown here is derived from an EMBL/GenBank/DDBJ whole genome shotgun (WGS) entry which is preliminary data.</text>
</comment>
<keyword evidence="2" id="KW-1185">Reference proteome</keyword>
<protein>
    <recommendedName>
        <fullName evidence="3">BAR domain-containing protein</fullName>
    </recommendedName>
</protein>
<organism evidence="1 2">
    <name type="scientific">Arthrobotrys musiformis</name>
    <dbReference type="NCBI Taxonomy" id="47236"/>
    <lineage>
        <taxon>Eukaryota</taxon>
        <taxon>Fungi</taxon>
        <taxon>Dikarya</taxon>
        <taxon>Ascomycota</taxon>
        <taxon>Pezizomycotina</taxon>
        <taxon>Orbiliomycetes</taxon>
        <taxon>Orbiliales</taxon>
        <taxon>Orbiliaceae</taxon>
        <taxon>Arthrobotrys</taxon>
    </lineage>
</organism>
<sequence length="171" mass="19218">MSLFTRLADKLKIKKFMKQATFGYETRIEDFGKDGDKRNSKKEKVMHEVMAKMSVKAYTAVKNAKRALESSRADTEEFTDVVKSLRKDIAKLKEAQSFTAKTSKVDHSSLTEKKGVTPYIEADRALHWAQNWALGGAARITQSGPFIDNFLELTSIQNLRPIDSALSGEVL</sequence>
<gene>
    <name evidence="1" type="ORF">TWF481_002939</name>
</gene>